<proteinExistence type="predicted"/>
<dbReference type="RefSeq" id="WP_091636533.1">
    <property type="nucleotide sequence ID" value="NZ_FNYW01000052.1"/>
</dbReference>
<dbReference type="OrthoDB" id="2168335at2"/>
<feature type="chain" id="PRO_5039356289" description="YqgU-like 6-bladed beta-propeller domain-containing protein" evidence="1">
    <location>
        <begin position="25"/>
        <end position="373"/>
    </location>
</feature>
<accession>A0A1H6VI23</accession>
<feature type="signal peptide" evidence="1">
    <location>
        <begin position="1"/>
        <end position="24"/>
    </location>
</feature>
<evidence type="ECO:0000256" key="1">
    <source>
        <dbReference type="SAM" id="SignalP"/>
    </source>
</evidence>
<dbReference type="InterPro" id="IPR048421">
    <property type="entry name" value="YqgU_beta-prop"/>
</dbReference>
<evidence type="ECO:0000313" key="3">
    <source>
        <dbReference type="EMBL" id="SEJ02604.1"/>
    </source>
</evidence>
<evidence type="ECO:0000313" key="4">
    <source>
        <dbReference type="Proteomes" id="UP000198564"/>
    </source>
</evidence>
<gene>
    <name evidence="3" type="ORF">SAMN04488113_1526</name>
</gene>
<organism evidence="3 4">
    <name type="scientific">Alkalibacterium gilvum</name>
    <dbReference type="NCBI Taxonomy" id="1130080"/>
    <lineage>
        <taxon>Bacteria</taxon>
        <taxon>Bacillati</taxon>
        <taxon>Bacillota</taxon>
        <taxon>Bacilli</taxon>
        <taxon>Lactobacillales</taxon>
        <taxon>Carnobacteriaceae</taxon>
        <taxon>Alkalibacterium</taxon>
    </lineage>
</organism>
<feature type="domain" description="YqgU-like 6-bladed beta-propeller" evidence="2">
    <location>
        <begin position="87"/>
        <end position="351"/>
    </location>
</feature>
<evidence type="ECO:0000259" key="2">
    <source>
        <dbReference type="Pfam" id="PF21101"/>
    </source>
</evidence>
<sequence length="373" mass="43163">MIKKRFHYIDGILRLICCCLFLFACSTEKSEAPGEEQEQTSNNGNQELASLDIDYRLFQKVVGWLDNETLLVHIGDSETQQLVTFDIFTGNINQIYSVDSFILTVELNQAKNKILLQEIKNEQTSFKIVTSEGNLIQSTEFEFASYVNFHWNPLSNNTVFVSHYSFDPESETETINVYNWDIENDSFSRKKIPSLSPKWYTENIYLYVDEMNDGGLYIGDIRKDKQDMMINQDISNFYINQDTFIGLVESDITENEVLLFHEYPFLLGDKVISIPKVTMNDKPIKLNFTQSARNGKIYGVIPNQSFVVEEELGSYHLSRLNFQKEARHDILELPENAPIALSPDEEHLLYGWRLENIVDLSDPELIELLEILN</sequence>
<keyword evidence="1" id="KW-0732">Signal</keyword>
<dbReference type="STRING" id="1130080.SAMN04488113_1526"/>
<name>A0A1H6VI23_9LACT</name>
<dbReference type="Proteomes" id="UP000198564">
    <property type="component" value="Unassembled WGS sequence"/>
</dbReference>
<dbReference type="Pfam" id="PF21101">
    <property type="entry name" value="YqgU"/>
    <property type="match status" value="1"/>
</dbReference>
<dbReference type="SUPFAM" id="SSF69322">
    <property type="entry name" value="Tricorn protease domain 2"/>
    <property type="match status" value="1"/>
</dbReference>
<dbReference type="AlphaFoldDB" id="A0A1H6VI23"/>
<dbReference type="PROSITE" id="PS51257">
    <property type="entry name" value="PROKAR_LIPOPROTEIN"/>
    <property type="match status" value="1"/>
</dbReference>
<reference evidence="4" key="1">
    <citation type="submission" date="2016-10" db="EMBL/GenBank/DDBJ databases">
        <authorList>
            <person name="Varghese N."/>
            <person name="Submissions S."/>
        </authorList>
    </citation>
    <scope>NUCLEOTIDE SEQUENCE [LARGE SCALE GENOMIC DNA]</scope>
    <source>
        <strain evidence="4">DSM 25751</strain>
    </source>
</reference>
<protein>
    <recommendedName>
        <fullName evidence="2">YqgU-like 6-bladed beta-propeller domain-containing protein</fullName>
    </recommendedName>
</protein>
<dbReference type="EMBL" id="FNYW01000052">
    <property type="protein sequence ID" value="SEJ02604.1"/>
    <property type="molecule type" value="Genomic_DNA"/>
</dbReference>
<keyword evidence="4" id="KW-1185">Reference proteome</keyword>